<dbReference type="PRINTS" id="PR01366">
    <property type="entry name" value="ROYALJELLY"/>
</dbReference>
<dbReference type="PANTHER" id="PTHR10009:SF7">
    <property type="entry name" value="GH10609P-RELATED"/>
    <property type="match status" value="1"/>
</dbReference>
<keyword evidence="8" id="KW-1185">Reference proteome</keyword>
<gene>
    <name evidence="7" type="ORF">PHAECO_LOCUS1166</name>
</gene>
<dbReference type="OrthoDB" id="8184345at2759"/>
<dbReference type="Proteomes" id="UP001153737">
    <property type="component" value="Chromosome 1"/>
</dbReference>
<evidence type="ECO:0000313" key="8">
    <source>
        <dbReference type="Proteomes" id="UP001153737"/>
    </source>
</evidence>
<organism evidence="7 8">
    <name type="scientific">Phaedon cochleariae</name>
    <name type="common">Mustard beetle</name>
    <dbReference type="NCBI Taxonomy" id="80249"/>
    <lineage>
        <taxon>Eukaryota</taxon>
        <taxon>Metazoa</taxon>
        <taxon>Ecdysozoa</taxon>
        <taxon>Arthropoda</taxon>
        <taxon>Hexapoda</taxon>
        <taxon>Insecta</taxon>
        <taxon>Pterygota</taxon>
        <taxon>Neoptera</taxon>
        <taxon>Endopterygota</taxon>
        <taxon>Coleoptera</taxon>
        <taxon>Polyphaga</taxon>
        <taxon>Cucujiformia</taxon>
        <taxon>Chrysomeloidea</taxon>
        <taxon>Chrysomelidae</taxon>
        <taxon>Chrysomelinae</taxon>
        <taxon>Chrysomelini</taxon>
        <taxon>Phaedon</taxon>
    </lineage>
</organism>
<evidence type="ECO:0000256" key="2">
    <source>
        <dbReference type="ARBA" id="ARBA00009127"/>
    </source>
</evidence>
<comment type="similarity">
    <text evidence="2">Belongs to the major royal jelly protein family.</text>
</comment>
<reference evidence="7" key="1">
    <citation type="submission" date="2022-01" db="EMBL/GenBank/DDBJ databases">
        <authorList>
            <person name="King R."/>
        </authorList>
    </citation>
    <scope>NUCLEOTIDE SEQUENCE</scope>
</reference>
<dbReference type="SUPFAM" id="SSF101898">
    <property type="entry name" value="NHL repeat"/>
    <property type="match status" value="1"/>
</dbReference>
<proteinExistence type="inferred from homology"/>
<feature type="region of interest" description="Disordered" evidence="6">
    <location>
        <begin position="435"/>
        <end position="457"/>
    </location>
</feature>
<dbReference type="Gene3D" id="2.120.10.30">
    <property type="entry name" value="TolB, C-terminal domain"/>
    <property type="match status" value="1"/>
</dbReference>
<dbReference type="InterPro" id="IPR011042">
    <property type="entry name" value="6-blade_b-propeller_TolB-like"/>
</dbReference>
<comment type="subcellular location">
    <subcellularLocation>
        <location evidence="1">Secreted</location>
    </subcellularLocation>
</comment>
<evidence type="ECO:0008006" key="9">
    <source>
        <dbReference type="Google" id="ProtNLM"/>
    </source>
</evidence>
<dbReference type="PANTHER" id="PTHR10009">
    <property type="entry name" value="PROTEIN YELLOW-RELATED"/>
    <property type="match status" value="1"/>
</dbReference>
<keyword evidence="5" id="KW-0325">Glycoprotein</keyword>
<evidence type="ECO:0000313" key="7">
    <source>
        <dbReference type="EMBL" id="CAH1116312.1"/>
    </source>
</evidence>
<name>A0A9P0D7R4_PHACE</name>
<dbReference type="AlphaFoldDB" id="A0A9P0D7R4"/>
<dbReference type="GO" id="GO:0005576">
    <property type="term" value="C:extracellular region"/>
    <property type="evidence" value="ECO:0007669"/>
    <property type="project" value="UniProtKB-SubCell"/>
</dbReference>
<dbReference type="EMBL" id="OU896707">
    <property type="protein sequence ID" value="CAH1116312.1"/>
    <property type="molecule type" value="Genomic_DNA"/>
</dbReference>
<sequence length="457" mass="51446">MCSNDNIMMSVKIVCMILGICSPAIRATFASNKPRGLEVVVQWSQLEFDYASDIERQEDIDNGIFVPGIPAPIDTDVYYSHNDNEKKVFVSIPRFQSGVPVTLGFVTNRQFNGNPIIAPYPSWDWHKNPQKCRRDRIVSVYRVMVDECGRLWVLDTGKLLDSQICPPQILTFDLRTNTLVHRYEVPASQLESDSLLVTPVVDIRDGQCGNTFVYAADCIGNSIIVYDAQRNRSWRVSHRTMYPYPNYGTYNIQGESFELMDGVLGMSLSPQIPGKDRKLYYHAMSSSTENWVYTSYLRNQSLFEDDPSSSPRLFNTYRDGRGTQSAAEAMSKDGIMFFGLMSDVKIACYNTRGQYMDIQSTDIVADNPVTLQFASGVKVVGNKNGEEELWILTSRFQKVATGTLNPAEINFRIQVGKVNDLLAGTTCGMGKRPYGYGNNHPRPSGGYGFQPPRNQYN</sequence>
<dbReference type="FunFam" id="2.120.10.30:FF:000045">
    <property type="entry name" value="Blast:Protein yellow"/>
    <property type="match status" value="1"/>
</dbReference>
<protein>
    <recommendedName>
        <fullName evidence="9">Yellow-like protein</fullName>
    </recommendedName>
</protein>
<accession>A0A9P0D7R4</accession>
<dbReference type="Pfam" id="PF03022">
    <property type="entry name" value="MRJP"/>
    <property type="match status" value="1"/>
</dbReference>
<evidence type="ECO:0000256" key="5">
    <source>
        <dbReference type="ARBA" id="ARBA00023180"/>
    </source>
</evidence>
<evidence type="ECO:0000256" key="6">
    <source>
        <dbReference type="SAM" id="MobiDB-lite"/>
    </source>
</evidence>
<evidence type="ECO:0000256" key="3">
    <source>
        <dbReference type="ARBA" id="ARBA00022525"/>
    </source>
</evidence>
<evidence type="ECO:0000256" key="1">
    <source>
        <dbReference type="ARBA" id="ARBA00004613"/>
    </source>
</evidence>
<keyword evidence="3" id="KW-0964">Secreted</keyword>
<evidence type="ECO:0000256" key="4">
    <source>
        <dbReference type="ARBA" id="ARBA00022729"/>
    </source>
</evidence>
<keyword evidence="4" id="KW-0732">Signal</keyword>
<dbReference type="InterPro" id="IPR017996">
    <property type="entry name" value="MRJP/yellow-related"/>
</dbReference>
<reference evidence="7" key="2">
    <citation type="submission" date="2022-10" db="EMBL/GenBank/DDBJ databases">
        <authorList>
            <consortium name="ENA_rothamsted_submissions"/>
            <consortium name="culmorum"/>
            <person name="King R."/>
        </authorList>
    </citation>
    <scope>NUCLEOTIDE SEQUENCE</scope>
</reference>